<protein>
    <submittedName>
        <fullName evidence="2">Uncharacterized protein</fullName>
    </submittedName>
</protein>
<gene>
    <name evidence="2" type="ORF">MINT15_34160</name>
</gene>
<reference evidence="2 3" key="1">
    <citation type="submission" date="2014-10" db="EMBL/GenBank/DDBJ databases">
        <title>Genome sequence of Micropolyspora internatus JCM3315.</title>
        <authorList>
            <person name="Shin S.-K."/>
            <person name="Yi H."/>
        </authorList>
    </citation>
    <scope>NUCLEOTIDE SEQUENCE [LARGE SCALE GENOMIC DNA]</scope>
    <source>
        <strain evidence="2 3">JCM 3315</strain>
    </source>
</reference>
<feature type="region of interest" description="Disordered" evidence="1">
    <location>
        <begin position="15"/>
        <end position="38"/>
    </location>
</feature>
<organism evidence="2 3">
    <name type="scientific">Saccharomonospora viridis</name>
    <dbReference type="NCBI Taxonomy" id="1852"/>
    <lineage>
        <taxon>Bacteria</taxon>
        <taxon>Bacillati</taxon>
        <taxon>Actinomycetota</taxon>
        <taxon>Actinomycetes</taxon>
        <taxon>Pseudonocardiales</taxon>
        <taxon>Pseudonocardiaceae</taxon>
        <taxon>Saccharomonospora</taxon>
    </lineage>
</organism>
<evidence type="ECO:0000313" key="3">
    <source>
        <dbReference type="Proteomes" id="UP000030848"/>
    </source>
</evidence>
<evidence type="ECO:0000256" key="1">
    <source>
        <dbReference type="SAM" id="MobiDB-lite"/>
    </source>
</evidence>
<dbReference type="AlphaFoldDB" id="A0A837D9Z0"/>
<name>A0A837D9Z0_9PSEU</name>
<comment type="caution">
    <text evidence="2">The sequence shown here is derived from an EMBL/GenBank/DDBJ whole genome shotgun (WGS) entry which is preliminary data.</text>
</comment>
<sequence>MTSVAVDDLHDCNDYRNDFGGLTGPTPHIRTHRPENVT</sequence>
<evidence type="ECO:0000313" key="2">
    <source>
        <dbReference type="EMBL" id="KHF43214.1"/>
    </source>
</evidence>
<dbReference type="EMBL" id="JRZE01000006">
    <property type="protein sequence ID" value="KHF43214.1"/>
    <property type="molecule type" value="Genomic_DNA"/>
</dbReference>
<proteinExistence type="predicted"/>
<accession>A0A837D9Z0</accession>
<dbReference type="Proteomes" id="UP000030848">
    <property type="component" value="Unassembled WGS sequence"/>
</dbReference>